<proteinExistence type="predicted"/>
<accession>A0A1P8WC33</accession>
<organism evidence="1 2">
    <name type="scientific">Fuerstiella marisgermanici</name>
    <dbReference type="NCBI Taxonomy" id="1891926"/>
    <lineage>
        <taxon>Bacteria</taxon>
        <taxon>Pseudomonadati</taxon>
        <taxon>Planctomycetota</taxon>
        <taxon>Planctomycetia</taxon>
        <taxon>Planctomycetales</taxon>
        <taxon>Planctomycetaceae</taxon>
        <taxon>Fuerstiella</taxon>
    </lineage>
</organism>
<gene>
    <name evidence="1" type="ORF">Fuma_01185</name>
</gene>
<evidence type="ECO:0000313" key="2">
    <source>
        <dbReference type="Proteomes" id="UP000187735"/>
    </source>
</evidence>
<reference evidence="1 2" key="1">
    <citation type="journal article" date="2016" name="Front. Microbiol.">
        <title>Fuerstia marisgermanicae gen. nov., sp. nov., an Unusual Member of the Phylum Planctomycetes from the German Wadden Sea.</title>
        <authorList>
            <person name="Kohn T."/>
            <person name="Heuer A."/>
            <person name="Jogler M."/>
            <person name="Vollmers J."/>
            <person name="Boedeker C."/>
            <person name="Bunk B."/>
            <person name="Rast P."/>
            <person name="Borchert D."/>
            <person name="Glockner I."/>
            <person name="Freese H.M."/>
            <person name="Klenk H.P."/>
            <person name="Overmann J."/>
            <person name="Kaster A.K."/>
            <person name="Rohde M."/>
            <person name="Wiegand S."/>
            <person name="Jogler C."/>
        </authorList>
    </citation>
    <scope>NUCLEOTIDE SEQUENCE [LARGE SCALE GENOMIC DNA]</scope>
    <source>
        <strain evidence="1 2">NH11</strain>
    </source>
</reference>
<dbReference type="EMBL" id="CP017641">
    <property type="protein sequence ID" value="APZ91596.1"/>
    <property type="molecule type" value="Genomic_DNA"/>
</dbReference>
<dbReference type="AlphaFoldDB" id="A0A1P8WC33"/>
<evidence type="ECO:0000313" key="1">
    <source>
        <dbReference type="EMBL" id="APZ91596.1"/>
    </source>
</evidence>
<dbReference type="KEGG" id="fmr:Fuma_01185"/>
<dbReference type="Proteomes" id="UP000187735">
    <property type="component" value="Chromosome"/>
</dbReference>
<sequence length="82" mass="8993">MEVVSHMIVRTSPGKRDAAIQAYRKRGTLREYAGLSASFQDALTLAISNCSEDICGVNVHTAWSYECLLAESARAGHSKYQT</sequence>
<name>A0A1P8WC33_9PLAN</name>
<protein>
    <submittedName>
        <fullName evidence="1">Uncharacterized protein</fullName>
    </submittedName>
</protein>
<keyword evidence="2" id="KW-1185">Reference proteome</keyword>